<dbReference type="RefSeq" id="WP_198499662.1">
    <property type="nucleotide sequence ID" value="NZ_CP065989.1"/>
</dbReference>
<dbReference type="InterPro" id="IPR055348">
    <property type="entry name" value="DctQ"/>
</dbReference>
<proteinExistence type="inferred from homology"/>
<evidence type="ECO:0000313" key="13">
    <source>
        <dbReference type="Proteomes" id="UP000595374"/>
    </source>
</evidence>
<keyword evidence="6 10" id="KW-1133">Transmembrane helix</keyword>
<feature type="region of interest" description="Disordered" evidence="9">
    <location>
        <begin position="1"/>
        <end position="35"/>
    </location>
</feature>
<keyword evidence="2" id="KW-0813">Transport</keyword>
<feature type="transmembrane region" description="Helical" evidence="10">
    <location>
        <begin position="145"/>
        <end position="166"/>
    </location>
</feature>
<comment type="subcellular location">
    <subcellularLocation>
        <location evidence="1">Cell inner membrane</location>
        <topology evidence="1">Multi-pass membrane protein</topology>
    </subcellularLocation>
</comment>
<evidence type="ECO:0000256" key="8">
    <source>
        <dbReference type="ARBA" id="ARBA00038436"/>
    </source>
</evidence>
<evidence type="ECO:0000256" key="4">
    <source>
        <dbReference type="ARBA" id="ARBA00022519"/>
    </source>
</evidence>
<dbReference type="EMBL" id="CP065989">
    <property type="protein sequence ID" value="QQB14606.1"/>
    <property type="molecule type" value="Genomic_DNA"/>
</dbReference>
<feature type="domain" description="Tripartite ATP-independent periplasmic transporters DctQ component" evidence="11">
    <location>
        <begin position="76"/>
        <end position="201"/>
    </location>
</feature>
<dbReference type="PANTHER" id="PTHR35011">
    <property type="entry name" value="2,3-DIKETO-L-GULONATE TRAP TRANSPORTER SMALL PERMEASE PROTEIN YIAM"/>
    <property type="match status" value="1"/>
</dbReference>
<comment type="similarity">
    <text evidence="8">Belongs to the TRAP transporter small permease family.</text>
</comment>
<dbReference type="PANTHER" id="PTHR35011:SF2">
    <property type="entry name" value="2,3-DIKETO-L-GULONATE TRAP TRANSPORTER SMALL PERMEASE PROTEIN YIAM"/>
    <property type="match status" value="1"/>
</dbReference>
<dbReference type="InterPro" id="IPR007387">
    <property type="entry name" value="TRAP_DctQ"/>
</dbReference>
<evidence type="ECO:0000256" key="1">
    <source>
        <dbReference type="ARBA" id="ARBA00004429"/>
    </source>
</evidence>
<dbReference type="AlphaFoldDB" id="A0A7T3ZZK9"/>
<feature type="transmembrane region" description="Helical" evidence="10">
    <location>
        <begin position="178"/>
        <end position="203"/>
    </location>
</feature>
<evidence type="ECO:0000256" key="9">
    <source>
        <dbReference type="SAM" id="MobiDB-lite"/>
    </source>
</evidence>
<protein>
    <submittedName>
        <fullName evidence="12">TRAP transporter small permease</fullName>
    </submittedName>
</protein>
<dbReference type="Pfam" id="PF04290">
    <property type="entry name" value="DctQ"/>
    <property type="match status" value="1"/>
</dbReference>
<dbReference type="GO" id="GO:0015740">
    <property type="term" value="P:C4-dicarboxylate transport"/>
    <property type="evidence" value="ECO:0007669"/>
    <property type="project" value="TreeGrafter"/>
</dbReference>
<feature type="compositionally biased region" description="Pro residues" evidence="9">
    <location>
        <begin position="1"/>
        <end position="28"/>
    </location>
</feature>
<name>A0A7T3ZZK9_9MICO</name>
<evidence type="ECO:0000256" key="6">
    <source>
        <dbReference type="ARBA" id="ARBA00022989"/>
    </source>
</evidence>
<accession>A0A7T3ZZK9</accession>
<evidence type="ECO:0000256" key="7">
    <source>
        <dbReference type="ARBA" id="ARBA00023136"/>
    </source>
</evidence>
<keyword evidence="4" id="KW-0997">Cell inner membrane</keyword>
<evidence type="ECO:0000256" key="2">
    <source>
        <dbReference type="ARBA" id="ARBA00022448"/>
    </source>
</evidence>
<evidence type="ECO:0000256" key="10">
    <source>
        <dbReference type="SAM" id="Phobius"/>
    </source>
</evidence>
<keyword evidence="5 10" id="KW-0812">Transmembrane</keyword>
<dbReference type="GO" id="GO:0022857">
    <property type="term" value="F:transmembrane transporter activity"/>
    <property type="evidence" value="ECO:0007669"/>
    <property type="project" value="TreeGrafter"/>
</dbReference>
<evidence type="ECO:0000256" key="5">
    <source>
        <dbReference type="ARBA" id="ARBA00022692"/>
    </source>
</evidence>
<evidence type="ECO:0000313" key="12">
    <source>
        <dbReference type="EMBL" id="QQB14606.1"/>
    </source>
</evidence>
<reference evidence="12 13" key="1">
    <citation type="submission" date="2020-12" db="EMBL/GenBank/DDBJ databases">
        <title>FDA dAtabase for Regulatory Grade micrObial Sequences (FDA-ARGOS): Supporting development and validation of Infectious Disease Dx tests.</title>
        <authorList>
            <person name="Sproer C."/>
            <person name="Gronow S."/>
            <person name="Severitt S."/>
            <person name="Schroder I."/>
            <person name="Tallon L."/>
            <person name="Sadzewicz L."/>
            <person name="Zhao X."/>
            <person name="Boylan J."/>
            <person name="Ott S."/>
            <person name="Bowen H."/>
            <person name="Vavikolanu K."/>
            <person name="Mehta A."/>
            <person name="Aluvathingal J."/>
            <person name="Nadendla S."/>
            <person name="Lowell S."/>
            <person name="Myers T."/>
            <person name="Yan Y."/>
            <person name="Sichtig H."/>
        </authorList>
    </citation>
    <scope>NUCLEOTIDE SEQUENCE [LARGE SCALE GENOMIC DNA]</scope>
    <source>
        <strain evidence="12 13">FDAARGOS_990</strain>
    </source>
</reference>
<keyword evidence="7 10" id="KW-0472">Membrane</keyword>
<evidence type="ECO:0000256" key="3">
    <source>
        <dbReference type="ARBA" id="ARBA00022475"/>
    </source>
</evidence>
<dbReference type="Proteomes" id="UP000595374">
    <property type="component" value="Chromosome"/>
</dbReference>
<feature type="transmembrane region" description="Helical" evidence="10">
    <location>
        <begin position="99"/>
        <end position="115"/>
    </location>
</feature>
<evidence type="ECO:0000259" key="11">
    <source>
        <dbReference type="Pfam" id="PF04290"/>
    </source>
</evidence>
<feature type="transmembrane region" description="Helical" evidence="10">
    <location>
        <begin position="67"/>
        <end position="87"/>
    </location>
</feature>
<sequence>MNPTTPNPDPTNPDPTSPDPTSPDPTDPQSPGTDNIADAEATLAFEQDSFERRSGLYRAAITLERTIGILLMVGVFALVMLQVITRYVFDSPLSWTEEVARLTLVWLTFIAAAFVSSRRSHITVDLIATVVPASVGRVIGTFARLVVLAVSAFMAVSGIMMVDIVSAIAMPASGLPTALLYLAATIGFILIFIHTVIEIIMVAKFPEENPDTVDSAAQLEGL</sequence>
<organism evidence="12 13">
    <name type="scientific">Brevibacterium casei</name>
    <dbReference type="NCBI Taxonomy" id="33889"/>
    <lineage>
        <taxon>Bacteria</taxon>
        <taxon>Bacillati</taxon>
        <taxon>Actinomycetota</taxon>
        <taxon>Actinomycetes</taxon>
        <taxon>Micrococcales</taxon>
        <taxon>Brevibacteriaceae</taxon>
        <taxon>Brevibacterium</taxon>
    </lineage>
</organism>
<dbReference type="GO" id="GO:0005886">
    <property type="term" value="C:plasma membrane"/>
    <property type="evidence" value="ECO:0007669"/>
    <property type="project" value="UniProtKB-SubCell"/>
</dbReference>
<keyword evidence="3" id="KW-1003">Cell membrane</keyword>
<gene>
    <name evidence="12" type="ORF">I6H47_00980</name>
</gene>